<sequence length="225" mass="24178">MEINNNTALNRVLTEYAPAEKNTAPNNNELGRDAFLKLLVAQLENQDPTKPEENGEFVAQLAQFSQLEETQKMGGNFEQFASAFQSTQNLQATSLVGRLVHVESDFSPLGESGGISVLAEFDNAVQSASLTVYNKGGEIVDSFELGQQPEGQQEFIWTGTDANDERFPPGNYYFEVSASSGGEASSVPVYLSANVNSVTIESGGSLTLNLAGIGKVAMDDIIQIN</sequence>
<evidence type="ECO:0000259" key="2">
    <source>
        <dbReference type="Pfam" id="PF13860"/>
    </source>
</evidence>
<dbReference type="Pfam" id="PF03963">
    <property type="entry name" value="FlgD"/>
    <property type="match status" value="1"/>
</dbReference>
<evidence type="ECO:0000313" key="4">
    <source>
        <dbReference type="EMBL" id="KKO11643.1"/>
    </source>
</evidence>
<name>A0A0F9WGM7_9ZZZZ</name>
<evidence type="ECO:0000259" key="3">
    <source>
        <dbReference type="Pfam" id="PF13861"/>
    </source>
</evidence>
<protein>
    <recommendedName>
        <fullName evidence="5">FlgD Ig-like domain-containing protein</fullName>
    </recommendedName>
</protein>
<feature type="domain" description="FlgD Tudor-like" evidence="3">
    <location>
        <begin position="88"/>
        <end position="221"/>
    </location>
</feature>
<dbReference type="Gene3D" id="2.60.40.4070">
    <property type="match status" value="1"/>
</dbReference>
<evidence type="ECO:0008006" key="5">
    <source>
        <dbReference type="Google" id="ProtNLM"/>
    </source>
</evidence>
<comment type="caution">
    <text evidence="4">The sequence shown here is derived from an EMBL/GenBank/DDBJ whole genome shotgun (WGS) entry which is preliminary data.</text>
</comment>
<feature type="domain" description="FlgD/Vpr Ig-like" evidence="2">
    <location>
        <begin position="117"/>
        <end position="181"/>
    </location>
</feature>
<organism evidence="4">
    <name type="scientific">marine sediment metagenome</name>
    <dbReference type="NCBI Taxonomy" id="412755"/>
    <lineage>
        <taxon>unclassified sequences</taxon>
        <taxon>metagenomes</taxon>
        <taxon>ecological metagenomes</taxon>
    </lineage>
</organism>
<dbReference type="Gene3D" id="2.30.30.910">
    <property type="match status" value="1"/>
</dbReference>
<proteinExistence type="predicted"/>
<gene>
    <name evidence="4" type="ORF">LCGC14_0011380</name>
</gene>
<evidence type="ECO:0000256" key="1">
    <source>
        <dbReference type="ARBA" id="ARBA00022795"/>
    </source>
</evidence>
<dbReference type="InterPro" id="IPR005648">
    <property type="entry name" value="FlgD"/>
</dbReference>
<accession>A0A0F9WGM7</accession>
<dbReference type="Pfam" id="PF13861">
    <property type="entry name" value="FLgD_tudor"/>
    <property type="match status" value="1"/>
</dbReference>
<dbReference type="GO" id="GO:0044781">
    <property type="term" value="P:bacterial-type flagellum organization"/>
    <property type="evidence" value="ECO:0007669"/>
    <property type="project" value="UniProtKB-KW"/>
</dbReference>
<dbReference type="Pfam" id="PF13860">
    <property type="entry name" value="FlgD_ig"/>
    <property type="match status" value="1"/>
</dbReference>
<dbReference type="AlphaFoldDB" id="A0A0F9WGM7"/>
<dbReference type="InterPro" id="IPR025965">
    <property type="entry name" value="FlgD/Vpr_Ig-like"/>
</dbReference>
<keyword evidence="1" id="KW-1005">Bacterial flagellum biogenesis</keyword>
<reference evidence="4" key="1">
    <citation type="journal article" date="2015" name="Nature">
        <title>Complex archaea that bridge the gap between prokaryotes and eukaryotes.</title>
        <authorList>
            <person name="Spang A."/>
            <person name="Saw J.H."/>
            <person name="Jorgensen S.L."/>
            <person name="Zaremba-Niedzwiedzka K."/>
            <person name="Martijn J."/>
            <person name="Lind A.E."/>
            <person name="van Eijk R."/>
            <person name="Schleper C."/>
            <person name="Guy L."/>
            <person name="Ettema T.J."/>
        </authorList>
    </citation>
    <scope>NUCLEOTIDE SEQUENCE</scope>
</reference>
<dbReference type="EMBL" id="LAZR01000002">
    <property type="protein sequence ID" value="KKO11643.1"/>
    <property type="molecule type" value="Genomic_DNA"/>
</dbReference>
<dbReference type="InterPro" id="IPR025963">
    <property type="entry name" value="FLgD_Tudor"/>
</dbReference>